<proteinExistence type="predicted"/>
<name>A0A1T3VSU4_9MYCO</name>
<evidence type="ECO:0000313" key="2">
    <source>
        <dbReference type="Proteomes" id="UP000191039"/>
    </source>
</evidence>
<dbReference type="EMBL" id="MIJD01000556">
    <property type="protein sequence ID" value="OPE45082.1"/>
    <property type="molecule type" value="Genomic_DNA"/>
</dbReference>
<accession>A0A1T3VSU4</accession>
<sequence length="103" mass="10905">APAIYQQSAGSPFQDEIYGNGDTRPGVLYTTISTIYDEVATPYTNNALDGPNVTNIILQDRYPGQILGHLNVVTAPQTWAVVLEALAANPAANPLGHQDLVAA</sequence>
<dbReference type="Proteomes" id="UP000191039">
    <property type="component" value="Unassembled WGS sequence"/>
</dbReference>
<comment type="caution">
    <text evidence="1">The sequence shown here is derived from an EMBL/GenBank/DDBJ whole genome shotgun (WGS) entry which is preliminary data.</text>
</comment>
<feature type="non-terminal residue" evidence="1">
    <location>
        <position position="1"/>
    </location>
</feature>
<gene>
    <name evidence="1" type="ORF">BV510_29210</name>
</gene>
<dbReference type="InterPro" id="IPR029058">
    <property type="entry name" value="AB_hydrolase_fold"/>
</dbReference>
<protein>
    <submittedName>
        <fullName evidence="1">Lipase</fullName>
    </submittedName>
</protein>
<evidence type="ECO:0000313" key="1">
    <source>
        <dbReference type="EMBL" id="OPE45082.1"/>
    </source>
</evidence>
<dbReference type="Gene3D" id="3.40.50.1820">
    <property type="entry name" value="alpha/beta hydrolase"/>
    <property type="match status" value="1"/>
</dbReference>
<dbReference type="AlphaFoldDB" id="A0A1T3VSU4"/>
<reference evidence="1 2" key="1">
    <citation type="submission" date="2016-09" db="EMBL/GenBank/DDBJ databases">
        <title>genome sequences of unsequenced Mycobacteria.</title>
        <authorList>
            <person name="Greninger A.L."/>
            <person name="Jerome K.R."/>
            <person name="Mcnair B."/>
            <person name="Wallis C."/>
            <person name="Fang F."/>
        </authorList>
    </citation>
    <scope>NUCLEOTIDE SEQUENCE [LARGE SCALE GENOMIC DNA]</scope>
    <source>
        <strain evidence="1 2">BM1</strain>
    </source>
</reference>
<organism evidence="1 2">
    <name type="scientific">Mycolicibacterium diernhoferi</name>
    <dbReference type="NCBI Taxonomy" id="1801"/>
    <lineage>
        <taxon>Bacteria</taxon>
        <taxon>Bacillati</taxon>
        <taxon>Actinomycetota</taxon>
        <taxon>Actinomycetes</taxon>
        <taxon>Mycobacteriales</taxon>
        <taxon>Mycobacteriaceae</taxon>
        <taxon>Mycolicibacterium</taxon>
    </lineage>
</organism>